<reference evidence="1 2" key="1">
    <citation type="submission" date="2019-11" db="EMBL/GenBank/DDBJ databases">
        <authorList>
            <person name="Khan S.A."/>
            <person name="Jeon C.O."/>
            <person name="Chun B.H."/>
        </authorList>
    </citation>
    <scope>NUCLEOTIDE SEQUENCE [LARGE SCALE GENOMIC DNA]</scope>
    <source>
        <strain evidence="1 2">IMCC 1097</strain>
    </source>
</reference>
<accession>A0A5Q2QF65</accession>
<organism evidence="1 2">
    <name type="scientific">Litorivicinus lipolyticus</name>
    <dbReference type="NCBI Taxonomy" id="418701"/>
    <lineage>
        <taxon>Bacteria</taxon>
        <taxon>Pseudomonadati</taxon>
        <taxon>Pseudomonadota</taxon>
        <taxon>Gammaproteobacteria</taxon>
        <taxon>Oceanospirillales</taxon>
        <taxon>Litorivicinaceae</taxon>
        <taxon>Litorivicinus</taxon>
    </lineage>
</organism>
<dbReference type="RefSeq" id="WP_153714151.1">
    <property type="nucleotide sequence ID" value="NZ_CP045871.1"/>
</dbReference>
<proteinExistence type="predicted"/>
<dbReference type="KEGG" id="llp:GH975_08735"/>
<protein>
    <submittedName>
        <fullName evidence="1">Type II toxin-antitoxin system Phd/YefM family antitoxin</fullName>
    </submittedName>
</protein>
<sequence>MFLSDGDYIGNLYNQSPTEFFRDTYQFMSHLKDSGCRSIIAVNEKPVDVVMDANLPQEAQDQLEFAQTGTGIRKGLSQALAGEGQEASDFFATLK</sequence>
<dbReference type="EMBL" id="CP045871">
    <property type="protein sequence ID" value="QGG80647.1"/>
    <property type="molecule type" value="Genomic_DNA"/>
</dbReference>
<dbReference type="OrthoDB" id="428373at2"/>
<dbReference type="AlphaFoldDB" id="A0A5Q2QF65"/>
<evidence type="ECO:0000313" key="2">
    <source>
        <dbReference type="Proteomes" id="UP000388235"/>
    </source>
</evidence>
<gene>
    <name evidence="1" type="ORF">GH975_08735</name>
</gene>
<keyword evidence="2" id="KW-1185">Reference proteome</keyword>
<evidence type="ECO:0000313" key="1">
    <source>
        <dbReference type="EMBL" id="QGG80647.1"/>
    </source>
</evidence>
<dbReference type="Proteomes" id="UP000388235">
    <property type="component" value="Chromosome"/>
</dbReference>
<name>A0A5Q2QF65_9GAMM</name>